<evidence type="ECO:0000313" key="1">
    <source>
        <dbReference type="EMBL" id="GAK76911.1"/>
    </source>
</evidence>
<accession>A0A081DDB5</accession>
<proteinExistence type="predicted"/>
<dbReference type="EMBL" id="BBLG01000005">
    <property type="protein sequence ID" value="GAK76911.1"/>
    <property type="molecule type" value="Genomic_DNA"/>
</dbReference>
<organism evidence="1 2">
    <name type="scientific">Nonlabens ulvanivorans</name>
    <name type="common">Persicivirga ulvanivorans</name>
    <dbReference type="NCBI Taxonomy" id="906888"/>
    <lineage>
        <taxon>Bacteria</taxon>
        <taxon>Pseudomonadati</taxon>
        <taxon>Bacteroidota</taxon>
        <taxon>Flavobacteriia</taxon>
        <taxon>Flavobacteriales</taxon>
        <taxon>Flavobacteriaceae</taxon>
        <taxon>Nonlabens</taxon>
    </lineage>
</organism>
<comment type="caution">
    <text evidence="1">The sequence shown here is derived from an EMBL/GenBank/DDBJ whole genome shotgun (WGS) entry which is preliminary data.</text>
</comment>
<evidence type="ECO:0000313" key="2">
    <source>
        <dbReference type="Proteomes" id="UP000028980"/>
    </source>
</evidence>
<sequence length="45" mass="5121">MNSDTKTRKAKLLTANIKMSIEYFHSISLNINSKKHITIPRSAAF</sequence>
<protein>
    <submittedName>
        <fullName evidence="1">Uncharacterized protein</fullName>
    </submittedName>
</protein>
<dbReference type="Proteomes" id="UP000028980">
    <property type="component" value="Unassembled WGS sequence"/>
</dbReference>
<dbReference type="AlphaFoldDB" id="A0A081DDB5"/>
<name>A0A081DDB5_NONUL</name>
<reference evidence="1 2" key="1">
    <citation type="journal article" date="2014" name="Genome Announc.">
        <title>Draft Genome Sequences of Marine Flavobacterium Nonlabens Strains NR17, NR24, NR27, NR32, NR33, and Ara13.</title>
        <authorList>
            <person name="Nakanishi M."/>
            <person name="Meirelles P."/>
            <person name="Suzuki R."/>
            <person name="Takatani N."/>
            <person name="Mino S."/>
            <person name="Suda W."/>
            <person name="Oshima K."/>
            <person name="Hattori M."/>
            <person name="Ohkuma M."/>
            <person name="Hosokawa M."/>
            <person name="Miyashita K."/>
            <person name="Thompson F.L."/>
            <person name="Niwa A."/>
            <person name="Sawabe T."/>
            <person name="Sawabe T."/>
        </authorList>
    </citation>
    <scope>NUCLEOTIDE SEQUENCE [LARGE SCALE GENOMIC DNA]</scope>
    <source>
        <strain evidence="2">JCM19296</strain>
    </source>
</reference>
<gene>
    <name evidence="1" type="ORF">JCM19296_2511</name>
</gene>